<feature type="compositionally biased region" description="Basic and acidic residues" evidence="1">
    <location>
        <begin position="13"/>
        <end position="25"/>
    </location>
</feature>
<evidence type="ECO:0000259" key="2">
    <source>
        <dbReference type="Pfam" id="PF13843"/>
    </source>
</evidence>
<dbReference type="Proteomes" id="UP000054843">
    <property type="component" value="Unassembled WGS sequence"/>
</dbReference>
<sequence length="276" mass="32192">MDGTNQKSVEASSFHKADVRSGKQNDEANRYAVHEAERRTRIDVALIEMKSFFGFLLLSGCYYGRKEPLLDICSEENHFSETNLYCHNVPELIQRDYIQLCVDEQILPFRGRCRFKVYIKSKRHRYGIKYGHCATLSRCMFGISKFTVAKSAPGQRKIRVEEWCLIWDLLSQGKTLTGTIRWMRKEVPLYMRPNQTDALHSSRFLFTRDAMLPLYVPKKGRNVTLLSTQHMDDCVDELQDWKLRVILEYNACKGGVDAMDMMVREYSCYSSSICWT</sequence>
<dbReference type="STRING" id="268474.A0A0V1N5V0"/>
<keyword evidence="4" id="KW-1185">Reference proteome</keyword>
<dbReference type="PANTHER" id="PTHR46599:SF3">
    <property type="entry name" value="PIGGYBAC TRANSPOSABLE ELEMENT-DERIVED PROTEIN 4"/>
    <property type="match status" value="1"/>
</dbReference>
<feature type="domain" description="PiggyBac transposable element-derived protein" evidence="2">
    <location>
        <begin position="165"/>
        <end position="271"/>
    </location>
</feature>
<comment type="caution">
    <text evidence="3">The sequence shown here is derived from an EMBL/GenBank/DDBJ whole genome shotgun (WGS) entry which is preliminary data.</text>
</comment>
<dbReference type="EMBL" id="JYDO01000007">
    <property type="protein sequence ID" value="KRZ79399.1"/>
    <property type="molecule type" value="Genomic_DNA"/>
</dbReference>
<proteinExistence type="predicted"/>
<dbReference type="AlphaFoldDB" id="A0A0V1N5V0"/>
<dbReference type="PANTHER" id="PTHR46599">
    <property type="entry name" value="PIGGYBAC TRANSPOSABLE ELEMENT-DERIVED PROTEIN 4"/>
    <property type="match status" value="1"/>
</dbReference>
<protein>
    <submittedName>
        <fullName evidence="3">PiggyBac transposable element-derived protein 4</fullName>
    </submittedName>
</protein>
<feature type="compositionally biased region" description="Polar residues" evidence="1">
    <location>
        <begin position="1"/>
        <end position="11"/>
    </location>
</feature>
<evidence type="ECO:0000256" key="1">
    <source>
        <dbReference type="SAM" id="MobiDB-lite"/>
    </source>
</evidence>
<accession>A0A0V1N5V0</accession>
<evidence type="ECO:0000313" key="4">
    <source>
        <dbReference type="Proteomes" id="UP000054843"/>
    </source>
</evidence>
<dbReference type="Pfam" id="PF13843">
    <property type="entry name" value="DDE_Tnp_1_7"/>
    <property type="match status" value="2"/>
</dbReference>
<name>A0A0V1N5V0_9BILA</name>
<reference evidence="3 4" key="1">
    <citation type="submission" date="2015-01" db="EMBL/GenBank/DDBJ databases">
        <title>Evolution of Trichinella species and genotypes.</title>
        <authorList>
            <person name="Korhonen P.K."/>
            <person name="Edoardo P."/>
            <person name="Giuseppe L.R."/>
            <person name="Gasser R.B."/>
        </authorList>
    </citation>
    <scope>NUCLEOTIDE SEQUENCE [LARGE SCALE GENOMIC DNA]</scope>
    <source>
        <strain evidence="3">ISS1980</strain>
    </source>
</reference>
<organism evidence="3 4">
    <name type="scientific">Trichinella papuae</name>
    <dbReference type="NCBI Taxonomy" id="268474"/>
    <lineage>
        <taxon>Eukaryota</taxon>
        <taxon>Metazoa</taxon>
        <taxon>Ecdysozoa</taxon>
        <taxon>Nematoda</taxon>
        <taxon>Enoplea</taxon>
        <taxon>Dorylaimia</taxon>
        <taxon>Trichinellida</taxon>
        <taxon>Trichinellidae</taxon>
        <taxon>Trichinella</taxon>
    </lineage>
</organism>
<feature type="domain" description="PiggyBac transposable element-derived protein" evidence="2">
    <location>
        <begin position="99"/>
        <end position="139"/>
    </location>
</feature>
<gene>
    <name evidence="3" type="primary">PGBD4</name>
    <name evidence="3" type="ORF">T10_9841</name>
</gene>
<evidence type="ECO:0000313" key="3">
    <source>
        <dbReference type="EMBL" id="KRZ79399.1"/>
    </source>
</evidence>
<dbReference type="InterPro" id="IPR029526">
    <property type="entry name" value="PGBD"/>
</dbReference>
<feature type="region of interest" description="Disordered" evidence="1">
    <location>
        <begin position="1"/>
        <end position="25"/>
    </location>
</feature>
<dbReference type="OrthoDB" id="6077919at2759"/>